<dbReference type="Pfam" id="PF16087">
    <property type="entry name" value="DUF4817"/>
    <property type="match status" value="1"/>
</dbReference>
<proteinExistence type="predicted"/>
<evidence type="ECO:0000259" key="1">
    <source>
        <dbReference type="Pfam" id="PF16087"/>
    </source>
</evidence>
<feature type="domain" description="DUF4817" evidence="1">
    <location>
        <begin position="4"/>
        <end position="58"/>
    </location>
</feature>
<comment type="caution">
    <text evidence="2">The sequence shown here is derived from an EMBL/GenBank/DDBJ whole genome shotgun (WGS) entry which is preliminary data.</text>
</comment>
<protein>
    <recommendedName>
        <fullName evidence="1">DUF4817 domain-containing protein</fullName>
    </recommendedName>
</protein>
<accession>A0A4Y2BEL1</accession>
<dbReference type="InterPro" id="IPR032135">
    <property type="entry name" value="DUF4817"/>
</dbReference>
<dbReference type="AlphaFoldDB" id="A0A4Y2BEL1"/>
<reference evidence="2 3" key="1">
    <citation type="journal article" date="2019" name="Sci. Rep.">
        <title>Orb-weaving spider Araneus ventricosus genome elucidates the spidroin gene catalogue.</title>
        <authorList>
            <person name="Kono N."/>
            <person name="Nakamura H."/>
            <person name="Ohtoshi R."/>
            <person name="Moran D.A.P."/>
            <person name="Shinohara A."/>
            <person name="Yoshida Y."/>
            <person name="Fujiwara M."/>
            <person name="Mori M."/>
            <person name="Tomita M."/>
            <person name="Arakawa K."/>
        </authorList>
    </citation>
    <scope>NUCLEOTIDE SEQUENCE [LARGE SCALE GENOMIC DNA]</scope>
</reference>
<keyword evidence="3" id="KW-1185">Reference proteome</keyword>
<dbReference type="EMBL" id="BGPR01000068">
    <property type="protein sequence ID" value="GBL89969.1"/>
    <property type="molecule type" value="Genomic_DNA"/>
</dbReference>
<dbReference type="Proteomes" id="UP000499080">
    <property type="component" value="Unassembled WGS sequence"/>
</dbReference>
<sequence length="86" mass="9889">MVLSLEHRIFLVLEYHRLEHSCVQTMRSFQRRFDKRKGPSGNAIKALFEKFERTGSVNDDRMGNVGRSHSAVTESNADAVQQIILQ</sequence>
<gene>
    <name evidence="2" type="ORF">AVEN_178380_1</name>
</gene>
<evidence type="ECO:0000313" key="3">
    <source>
        <dbReference type="Proteomes" id="UP000499080"/>
    </source>
</evidence>
<organism evidence="2 3">
    <name type="scientific">Araneus ventricosus</name>
    <name type="common">Orbweaver spider</name>
    <name type="synonym">Epeira ventricosa</name>
    <dbReference type="NCBI Taxonomy" id="182803"/>
    <lineage>
        <taxon>Eukaryota</taxon>
        <taxon>Metazoa</taxon>
        <taxon>Ecdysozoa</taxon>
        <taxon>Arthropoda</taxon>
        <taxon>Chelicerata</taxon>
        <taxon>Arachnida</taxon>
        <taxon>Araneae</taxon>
        <taxon>Araneomorphae</taxon>
        <taxon>Entelegynae</taxon>
        <taxon>Araneoidea</taxon>
        <taxon>Araneidae</taxon>
        <taxon>Araneus</taxon>
    </lineage>
</organism>
<evidence type="ECO:0000313" key="2">
    <source>
        <dbReference type="EMBL" id="GBL89969.1"/>
    </source>
</evidence>
<dbReference type="OrthoDB" id="6435611at2759"/>
<name>A0A4Y2BEL1_ARAVE</name>